<reference evidence="5 6" key="1">
    <citation type="submission" date="2019-01" db="EMBL/GenBank/DDBJ databases">
        <title>Coherence of Microcystis species and biogeography revealed through population genomics.</title>
        <authorList>
            <person name="Perez-Carrascal O.M."/>
            <person name="Terrat Y."/>
            <person name="Giani A."/>
            <person name="Fortin N."/>
            <person name="Tromas N."/>
            <person name="Shapiro B.J."/>
        </authorList>
    </citation>
    <scope>NUCLEOTIDE SEQUENCE [LARGE SCALE GENOMIC DNA]</scope>
    <source>
        <strain evidence="5">Ma_MB_S_20031200_S102</strain>
    </source>
</reference>
<dbReference type="Gene3D" id="3.90.1580.10">
    <property type="entry name" value="paralog of FGE (formylglycine-generating enzyme)"/>
    <property type="match status" value="1"/>
</dbReference>
<dbReference type="SUPFAM" id="SSF56436">
    <property type="entry name" value="C-type lectin-like"/>
    <property type="match status" value="1"/>
</dbReference>
<dbReference type="InterPro" id="IPR008629">
    <property type="entry name" value="GUN4-like"/>
</dbReference>
<feature type="region of interest" description="Disordered" evidence="1">
    <location>
        <begin position="1146"/>
        <end position="1166"/>
    </location>
</feature>
<dbReference type="PANTHER" id="PTHR23150">
    <property type="entry name" value="SULFATASE MODIFYING FACTOR 1, 2"/>
    <property type="match status" value="1"/>
</dbReference>
<dbReference type="CDD" id="cd16383">
    <property type="entry name" value="GUN4"/>
    <property type="match status" value="1"/>
</dbReference>
<name>A0A552EP46_MICAE</name>
<keyword evidence="2" id="KW-0812">Transmembrane</keyword>
<dbReference type="SUPFAM" id="SSF140869">
    <property type="entry name" value="GUN4-like"/>
    <property type="match status" value="1"/>
</dbReference>
<dbReference type="Proteomes" id="UP000317708">
    <property type="component" value="Unassembled WGS sequence"/>
</dbReference>
<keyword evidence="2" id="KW-1133">Transmembrane helix</keyword>
<dbReference type="PANTHER" id="PTHR23150:SF19">
    <property type="entry name" value="FORMYLGLYCINE-GENERATING ENZYME"/>
    <property type="match status" value="1"/>
</dbReference>
<dbReference type="Gene3D" id="1.25.40.620">
    <property type="match status" value="1"/>
</dbReference>
<dbReference type="Gene3D" id="1.10.10.1770">
    <property type="entry name" value="Gun4-like"/>
    <property type="match status" value="1"/>
</dbReference>
<organism evidence="5 6">
    <name type="scientific">Microcystis aeruginosa Ma_MB_S_20031200_S102</name>
    <dbReference type="NCBI Taxonomy" id="2486254"/>
    <lineage>
        <taxon>Bacteria</taxon>
        <taxon>Bacillati</taxon>
        <taxon>Cyanobacteriota</taxon>
        <taxon>Cyanophyceae</taxon>
        <taxon>Oscillatoriophycideae</taxon>
        <taxon>Chroococcales</taxon>
        <taxon>Microcystaceae</taxon>
        <taxon>Microcystis</taxon>
    </lineage>
</organism>
<dbReference type="GO" id="GO:0120147">
    <property type="term" value="F:formylglycine-generating oxidase activity"/>
    <property type="evidence" value="ECO:0007669"/>
    <property type="project" value="TreeGrafter"/>
</dbReference>
<evidence type="ECO:0000256" key="2">
    <source>
        <dbReference type="SAM" id="Phobius"/>
    </source>
</evidence>
<dbReference type="Pfam" id="PF03781">
    <property type="entry name" value="FGE-sulfatase"/>
    <property type="match status" value="1"/>
</dbReference>
<evidence type="ECO:0000256" key="1">
    <source>
        <dbReference type="SAM" id="MobiDB-lite"/>
    </source>
</evidence>
<evidence type="ECO:0000259" key="4">
    <source>
        <dbReference type="Pfam" id="PF05419"/>
    </source>
</evidence>
<dbReference type="AlphaFoldDB" id="A0A552EP46"/>
<evidence type="ECO:0000313" key="6">
    <source>
        <dbReference type="Proteomes" id="UP000317708"/>
    </source>
</evidence>
<dbReference type="NCBIfam" id="NF041121">
    <property type="entry name" value="SAV_2336_NTERM"/>
    <property type="match status" value="1"/>
</dbReference>
<sequence length="1249" mass="144068">MLEQFVAFVDTEKWELDSIQIAEVLWFVRTVTPLIRGEADGAYQFCLLAFLKGVENLGLCLVWGTILEKWETSQIEFTKYQQELMMITLFWTLIEKGLYSLALLLFLEKKGVGKKLTKPPLSELIYPLTSPSNKPVSSTPIEPNPYPTEQLPIKLPDTGIFRNTLELGRLLKPLKQKINSRIAQELNIKETVRRSAELSTPTQPRYFPVLTPKKERWLDVALLIEDSESMILWQSLLKEVRDFLEHLGAFRDIKTYRMNWDDLTKTLQISSFYSFSQYLSPQALNAPGSRRLILIVSDCISPAWISEQFIDILQQWSSQSLLTVLNPFPERIWERTNLDYAIKIRLGNKKKGLTSQSWQAIPLESWQVKGFDKQALLKLVKLPIVSLESESIKAWVNVIMGKGISWCSGVWLGSNFMYSYEEEEDDEKSLTPLQQINNFYATSSQLAWELIQWLSAIPVSFSTIRLVQRTLLPESTQVHVAEVVMGGLLSPINPLNSYQSPHQIQFEFKLGIREAFLERLGGGEFCLGVIGSLTEKIASLFGYQTVREFEGVLLTKPLDLKLSEDENLQLVQAFATISVSTLRQYGSEYASYIRKLDKSRAKLNLVSSDEFDSASLNWIDFLERIAQQYQLTDLQTETLRNLLPTPQKICLVHEVAEQLLISPGAISSRLTSIYRKFETLKPDLFSSTSSTKLKTLQQYLYFQYVNSKPGTLPELELFEFEAEVATIAFEPVIIDYNHLEKLLIDRQWQEADRETGNIILKATNQEQRGWLDEFDLQQLPSDVLQILDRLWIEYSQGHFGFSVQKQIWLSAGCQPGQDSEQLYQRFGQRVGWYDSKMERWLMWDEYTFSLEAHRGHLPRYLPSQGTKIRPVLFGRQDLPVYTDLLSQNLRNFSFETPTVNRRGEIIKTTTHTANCFTETLPNNVDLDMVSIPGGTFTMGSPKNEKDSRNNERPQHNVTVPPFFIGKYPITQGQWQAIAARTDLKINIDLDEDPSYFKKPYQDRDREIDRWLRPVEKVNWYEAVEFCQRLSKLTGRDYRLPSEAQWEYACRAMTEPLDLAKGESYQPFYFGETLTDKLANYNASRTYADEPKGEGRNETTPVGQFPPNAFGLYDMHGNVWEWCMDDWHDNYDGAPTDGSAWLDSNQEENLDAENSLESTEKADSAGSLQDENNLYSVMRGGSWSGSLLAVSLPNLRIRENSLTLFPFSPFTLYSMFYFFLFQADRYIFDFPISRFDDIKQRQVDRIYLLN</sequence>
<dbReference type="InterPro" id="IPR037215">
    <property type="entry name" value="GUN4-like_sf"/>
</dbReference>
<gene>
    <name evidence="5" type="ORF">EWV92_12470</name>
</gene>
<dbReference type="EMBL" id="SFBI01000106">
    <property type="protein sequence ID" value="TRU36250.1"/>
    <property type="molecule type" value="Genomic_DNA"/>
</dbReference>
<evidence type="ECO:0008006" key="7">
    <source>
        <dbReference type="Google" id="ProtNLM"/>
    </source>
</evidence>
<dbReference type="InterPro" id="IPR047738">
    <property type="entry name" value="SAV_2336-like_N"/>
</dbReference>
<accession>A0A552EP46</accession>
<dbReference type="InterPro" id="IPR016187">
    <property type="entry name" value="CTDL_fold"/>
</dbReference>
<dbReference type="InterPro" id="IPR005532">
    <property type="entry name" value="SUMF_dom"/>
</dbReference>
<feature type="domain" description="GUN4-like" evidence="4">
    <location>
        <begin position="733"/>
        <end position="867"/>
    </location>
</feature>
<dbReference type="InterPro" id="IPR042095">
    <property type="entry name" value="SUMF_sf"/>
</dbReference>
<protein>
    <recommendedName>
        <fullName evidence="7">Formylglycine-generating enzyme family protein</fullName>
    </recommendedName>
</protein>
<dbReference type="Pfam" id="PF05419">
    <property type="entry name" value="GUN4"/>
    <property type="match status" value="1"/>
</dbReference>
<dbReference type="InterPro" id="IPR051043">
    <property type="entry name" value="Sulfatase_Mod_Factor_Kinase"/>
</dbReference>
<comment type="caution">
    <text evidence="5">The sequence shown here is derived from an EMBL/GenBank/DDBJ whole genome shotgun (WGS) entry which is preliminary data.</text>
</comment>
<proteinExistence type="predicted"/>
<feature type="domain" description="Sulfatase-modifying factor enzyme-like" evidence="3">
    <location>
        <begin position="927"/>
        <end position="1147"/>
    </location>
</feature>
<keyword evidence="2" id="KW-0472">Membrane</keyword>
<evidence type="ECO:0000259" key="3">
    <source>
        <dbReference type="Pfam" id="PF03781"/>
    </source>
</evidence>
<evidence type="ECO:0000313" key="5">
    <source>
        <dbReference type="EMBL" id="TRU36250.1"/>
    </source>
</evidence>
<feature type="transmembrane region" description="Helical" evidence="2">
    <location>
        <begin position="1201"/>
        <end position="1220"/>
    </location>
</feature>